<evidence type="ECO:0000256" key="7">
    <source>
        <dbReference type="ARBA" id="ARBA00023016"/>
    </source>
</evidence>
<evidence type="ECO:0000256" key="4">
    <source>
        <dbReference type="ARBA" id="ARBA00022759"/>
    </source>
</evidence>
<evidence type="ECO:0000313" key="8">
    <source>
        <dbReference type="EMBL" id="WWX24714.1"/>
    </source>
</evidence>
<dbReference type="PANTHER" id="PTHR34873:SF3">
    <property type="entry name" value="ADDICTION MODULE TOXIN, HICA FAMILY"/>
    <property type="match status" value="1"/>
</dbReference>
<keyword evidence="7" id="KW-0346">Stress response</keyword>
<reference evidence="8 9" key="1">
    <citation type="submission" date="2024-03" db="EMBL/GenBank/DDBJ databases">
        <title>A Dehalogenimonas Isolated from Estuarine Sediments Dihaloeliminates Chlorinated Alkanes.</title>
        <authorList>
            <person name="Yang Y."/>
            <person name="Wang H."/>
        </authorList>
    </citation>
    <scope>NUCLEOTIDE SEQUENCE [LARGE SCALE GENOMIC DNA]</scope>
    <source>
        <strain evidence="8 9">W</strain>
    </source>
</reference>
<comment type="similarity">
    <text evidence="1">Belongs to the HicA mRNA interferase family.</text>
</comment>
<dbReference type="InterPro" id="IPR038570">
    <property type="entry name" value="HicA_sf"/>
</dbReference>
<evidence type="ECO:0000256" key="1">
    <source>
        <dbReference type="ARBA" id="ARBA00006620"/>
    </source>
</evidence>
<keyword evidence="3" id="KW-0540">Nuclease</keyword>
<keyword evidence="2" id="KW-1277">Toxin-antitoxin system</keyword>
<protein>
    <submittedName>
        <fullName evidence="8">Type II toxin-antitoxin system HicA family toxin</fullName>
    </submittedName>
</protein>
<accession>A0ABZ2J1B5</accession>
<sequence length="74" mass="8167">MSRIPALTGERLIKALSKAGFSILRQRGSHVYLAHTDGRATVVPVHKGETIGRGLMKKIMRDTELSQAELLKLL</sequence>
<evidence type="ECO:0000256" key="5">
    <source>
        <dbReference type="ARBA" id="ARBA00022801"/>
    </source>
</evidence>
<name>A0ABZ2J1B5_9CHLR</name>
<gene>
    <name evidence="8" type="ORF">V8247_05450</name>
</gene>
<dbReference type="Gene3D" id="3.30.920.30">
    <property type="entry name" value="Hypothetical protein"/>
    <property type="match status" value="1"/>
</dbReference>
<dbReference type="PANTHER" id="PTHR34873">
    <property type="entry name" value="SSR1766 PROTEIN"/>
    <property type="match status" value="1"/>
</dbReference>
<keyword evidence="5" id="KW-0378">Hydrolase</keyword>
<dbReference type="SUPFAM" id="SSF54786">
    <property type="entry name" value="YcfA/nrd intein domain"/>
    <property type="match status" value="1"/>
</dbReference>
<keyword evidence="9" id="KW-1185">Reference proteome</keyword>
<dbReference type="RefSeq" id="WP_338736831.1">
    <property type="nucleotide sequence ID" value="NZ_CP146612.1"/>
</dbReference>
<proteinExistence type="inferred from homology"/>
<dbReference type="InterPro" id="IPR012933">
    <property type="entry name" value="HicA_mRNA_interferase"/>
</dbReference>
<dbReference type="Pfam" id="PF07927">
    <property type="entry name" value="HicA_toxin"/>
    <property type="match status" value="1"/>
</dbReference>
<organism evidence="8 9">
    <name type="scientific">Candidatus Dehalogenimonas loeffleri</name>
    <dbReference type="NCBI Taxonomy" id="3127115"/>
    <lineage>
        <taxon>Bacteria</taxon>
        <taxon>Bacillati</taxon>
        <taxon>Chloroflexota</taxon>
        <taxon>Dehalococcoidia</taxon>
        <taxon>Dehalococcoidales</taxon>
        <taxon>Dehalococcoidaceae</taxon>
        <taxon>Dehalogenimonas</taxon>
    </lineage>
</organism>
<evidence type="ECO:0000313" key="9">
    <source>
        <dbReference type="Proteomes" id="UP001375370"/>
    </source>
</evidence>
<dbReference type="Proteomes" id="UP001375370">
    <property type="component" value="Chromosome"/>
</dbReference>
<evidence type="ECO:0000256" key="2">
    <source>
        <dbReference type="ARBA" id="ARBA00022649"/>
    </source>
</evidence>
<dbReference type="EMBL" id="CP146612">
    <property type="protein sequence ID" value="WWX24714.1"/>
    <property type="molecule type" value="Genomic_DNA"/>
</dbReference>
<keyword evidence="6" id="KW-0694">RNA-binding</keyword>
<evidence type="ECO:0000256" key="3">
    <source>
        <dbReference type="ARBA" id="ARBA00022722"/>
    </source>
</evidence>
<evidence type="ECO:0000256" key="6">
    <source>
        <dbReference type="ARBA" id="ARBA00022884"/>
    </source>
</evidence>
<keyword evidence="4" id="KW-0255">Endonuclease</keyword>